<keyword evidence="3" id="KW-1185">Reference proteome</keyword>
<evidence type="ECO:0000313" key="3">
    <source>
        <dbReference type="Proteomes" id="UP000049828"/>
    </source>
</evidence>
<gene>
    <name evidence="2" type="primary">csoR_1</name>
    <name evidence="2" type="ORF">ERS852392_01250</name>
    <name evidence="1" type="ORF">RIL183_13271</name>
</gene>
<evidence type="ECO:0000313" key="4">
    <source>
        <dbReference type="Proteomes" id="UP000095395"/>
    </source>
</evidence>
<dbReference type="Proteomes" id="UP000049828">
    <property type="component" value="Unassembled WGS sequence"/>
</dbReference>
<dbReference type="STRING" id="360807.ERS852392_01250"/>
<dbReference type="GO" id="GO:0045892">
    <property type="term" value="P:negative regulation of DNA-templated transcription"/>
    <property type="evidence" value="ECO:0007669"/>
    <property type="project" value="UniProtKB-ARBA"/>
</dbReference>
<reference evidence="1" key="2">
    <citation type="submission" date="2015-05" db="EMBL/GenBank/DDBJ databases">
        <authorList>
            <person name="Wang D.B."/>
            <person name="Wang M."/>
        </authorList>
    </citation>
    <scope>NUCLEOTIDE SEQUENCE [LARGE SCALE GENOMIC DNA]</scope>
    <source>
        <strain evidence="1">L1-83</strain>
    </source>
</reference>
<dbReference type="Proteomes" id="UP000095395">
    <property type="component" value="Unassembled WGS sequence"/>
</dbReference>
<name>A0A0M6WCU7_9FIRM</name>
<dbReference type="InterPro" id="IPR038390">
    <property type="entry name" value="Metal_Tscrpt_repr_sf"/>
</dbReference>
<protein>
    <submittedName>
        <fullName evidence="2">Copper-sensitive operon repressor</fullName>
    </submittedName>
</protein>
<dbReference type="Gene3D" id="1.20.58.1000">
    <property type="entry name" value="Metal-sensitive repressor, helix protomer"/>
    <property type="match status" value="1"/>
</dbReference>
<proteinExistence type="predicted"/>
<dbReference type="InterPro" id="IPR003735">
    <property type="entry name" value="Metal_Tscrpt_repr"/>
</dbReference>
<dbReference type="GO" id="GO:0046872">
    <property type="term" value="F:metal ion binding"/>
    <property type="evidence" value="ECO:0007669"/>
    <property type="project" value="InterPro"/>
</dbReference>
<dbReference type="Pfam" id="PF02583">
    <property type="entry name" value="Trns_repr_metal"/>
    <property type="match status" value="1"/>
</dbReference>
<evidence type="ECO:0000313" key="1">
    <source>
        <dbReference type="EMBL" id="CRL32524.1"/>
    </source>
</evidence>
<evidence type="ECO:0000313" key="2">
    <source>
        <dbReference type="EMBL" id="CUN74676.1"/>
    </source>
</evidence>
<dbReference type="EMBL" id="CYYR01000007">
    <property type="protein sequence ID" value="CUN74676.1"/>
    <property type="molecule type" value="Genomic_DNA"/>
</dbReference>
<dbReference type="CDD" id="cd10156">
    <property type="entry name" value="FpFrmR-Cterm-like_DUF156"/>
    <property type="match status" value="1"/>
</dbReference>
<accession>A0A0M6WCU7</accession>
<dbReference type="AlphaFoldDB" id="A0A0M6WCU7"/>
<organism evidence="1 3">
    <name type="scientific">Roseburia inulinivorans</name>
    <dbReference type="NCBI Taxonomy" id="360807"/>
    <lineage>
        <taxon>Bacteria</taxon>
        <taxon>Bacillati</taxon>
        <taxon>Bacillota</taxon>
        <taxon>Clostridia</taxon>
        <taxon>Lachnospirales</taxon>
        <taxon>Lachnospiraceae</taxon>
        <taxon>Roseburia</taxon>
    </lineage>
</organism>
<dbReference type="PANTHER" id="PTHR33677:SF3">
    <property type="entry name" value="COPPER-SENSING TRANSCRIPTIONAL REPRESSOR RICR"/>
    <property type="match status" value="1"/>
</dbReference>
<dbReference type="EMBL" id="CVRS01000014">
    <property type="protein sequence ID" value="CRL32524.1"/>
    <property type="molecule type" value="Genomic_DNA"/>
</dbReference>
<dbReference type="GO" id="GO:0003677">
    <property type="term" value="F:DNA binding"/>
    <property type="evidence" value="ECO:0007669"/>
    <property type="project" value="InterPro"/>
</dbReference>
<reference evidence="3" key="1">
    <citation type="submission" date="2015-05" db="EMBL/GenBank/DDBJ databases">
        <authorList>
            <consortium name="Pathogen Informatics"/>
        </authorList>
    </citation>
    <scope>NUCLEOTIDE SEQUENCE [LARGE SCALE GENOMIC DNA]</scope>
    <source>
        <strain evidence="2 4">2789STDY5608835</strain>
        <strain evidence="3">L1-83</strain>
    </source>
</reference>
<sequence>MDRKDVEVMTCCCKGNEDGNVKHKQRDEQEKKALMTRLSRIEGQVRGIRAMVEDDRYCVDILTQVSAIQAALNGFNKELLARHIKTCVSEDIREGNEEAVDELCELLKKLMK</sequence>
<dbReference type="PANTHER" id="PTHR33677">
    <property type="entry name" value="TRANSCRIPTIONAL REPRESSOR FRMR-RELATED"/>
    <property type="match status" value="1"/>
</dbReference>